<dbReference type="InterPro" id="IPR013087">
    <property type="entry name" value="Znf_C2H2_type"/>
</dbReference>
<dbReference type="SMART" id="SM00355">
    <property type="entry name" value="ZnF_C2H2"/>
    <property type="match status" value="3"/>
</dbReference>
<dbReference type="PANTHER" id="PTHR23235">
    <property type="entry name" value="KRUEPPEL-LIKE TRANSCRIPTION FACTOR"/>
    <property type="match status" value="1"/>
</dbReference>
<feature type="domain" description="C2H2-type" evidence="7">
    <location>
        <begin position="181"/>
        <end position="208"/>
    </location>
</feature>
<dbReference type="EMBL" id="OU963862">
    <property type="protein sequence ID" value="CAH0382589.1"/>
    <property type="molecule type" value="Genomic_DNA"/>
</dbReference>
<dbReference type="Proteomes" id="UP001152759">
    <property type="component" value="Chromosome 1"/>
</dbReference>
<sequence>MTSGNITTTDTKERQMFDSKPSVASPSSVFDEKRQTWCSLKREFLERRCSVPNISKNLDHEADELNHKVTLAGQVSNEMNAMSTDSRTCDNRFNVSLDFFHVEPQSLDPLRTKSLPSFSSNYFNYPNCYDPSLIAYGLSPEDVFGVQNELLHSHSTDAWSNLAELYSQANQKKVKQRPKKFQCPQCNVAFSNNGQLKGHVRIHTGERPFKCDVDGCGKSFTRNEELTRHKRIHSGLRPFSCVHCGKKFGRKDHLKKHVRTHLPQPRFAAELVHLYPFLYGY</sequence>
<protein>
    <recommendedName>
        <fullName evidence="7">C2H2-type domain-containing protein</fullName>
    </recommendedName>
</protein>
<evidence type="ECO:0000313" key="8">
    <source>
        <dbReference type="EMBL" id="CAH0382589.1"/>
    </source>
</evidence>
<evidence type="ECO:0000259" key="7">
    <source>
        <dbReference type="PROSITE" id="PS50157"/>
    </source>
</evidence>
<evidence type="ECO:0000256" key="5">
    <source>
        <dbReference type="PROSITE-ProRule" id="PRU00042"/>
    </source>
</evidence>
<name>A0A9N9ZYX9_BEMTA</name>
<dbReference type="InterPro" id="IPR036236">
    <property type="entry name" value="Znf_C2H2_sf"/>
</dbReference>
<feature type="region of interest" description="Disordered" evidence="6">
    <location>
        <begin position="1"/>
        <end position="27"/>
    </location>
</feature>
<evidence type="ECO:0000256" key="1">
    <source>
        <dbReference type="ARBA" id="ARBA00022723"/>
    </source>
</evidence>
<accession>A0A9N9ZYX9</accession>
<keyword evidence="2" id="KW-0677">Repeat</keyword>
<evidence type="ECO:0000256" key="3">
    <source>
        <dbReference type="ARBA" id="ARBA00022771"/>
    </source>
</evidence>
<dbReference type="PROSITE" id="PS00028">
    <property type="entry name" value="ZINC_FINGER_C2H2_1"/>
    <property type="match status" value="3"/>
</dbReference>
<dbReference type="PANTHER" id="PTHR23235:SF139">
    <property type="entry name" value="HUCKEBEIN"/>
    <property type="match status" value="1"/>
</dbReference>
<gene>
    <name evidence="8" type="ORF">BEMITA_LOCUS2108</name>
</gene>
<dbReference type="FunFam" id="3.30.160.60:FF:000257">
    <property type="entry name" value="ZXD family zinc finger C"/>
    <property type="match status" value="1"/>
</dbReference>
<organism evidence="8 9">
    <name type="scientific">Bemisia tabaci</name>
    <name type="common">Sweetpotato whitefly</name>
    <name type="synonym">Aleurodes tabaci</name>
    <dbReference type="NCBI Taxonomy" id="7038"/>
    <lineage>
        <taxon>Eukaryota</taxon>
        <taxon>Metazoa</taxon>
        <taxon>Ecdysozoa</taxon>
        <taxon>Arthropoda</taxon>
        <taxon>Hexapoda</taxon>
        <taxon>Insecta</taxon>
        <taxon>Pterygota</taxon>
        <taxon>Neoptera</taxon>
        <taxon>Paraneoptera</taxon>
        <taxon>Hemiptera</taxon>
        <taxon>Sternorrhyncha</taxon>
        <taxon>Aleyrodoidea</taxon>
        <taxon>Aleyrodidae</taxon>
        <taxon>Aleyrodinae</taxon>
        <taxon>Bemisia</taxon>
    </lineage>
</organism>
<keyword evidence="3 5" id="KW-0863">Zinc-finger</keyword>
<keyword evidence="9" id="KW-1185">Reference proteome</keyword>
<evidence type="ECO:0000256" key="2">
    <source>
        <dbReference type="ARBA" id="ARBA00022737"/>
    </source>
</evidence>
<feature type="domain" description="C2H2-type" evidence="7">
    <location>
        <begin position="209"/>
        <end position="238"/>
    </location>
</feature>
<dbReference type="GO" id="GO:0008270">
    <property type="term" value="F:zinc ion binding"/>
    <property type="evidence" value="ECO:0007669"/>
    <property type="project" value="UniProtKB-KW"/>
</dbReference>
<dbReference type="FunFam" id="3.30.160.60:FF:000072">
    <property type="entry name" value="zinc finger protein 143 isoform X1"/>
    <property type="match status" value="1"/>
</dbReference>
<evidence type="ECO:0000256" key="6">
    <source>
        <dbReference type="SAM" id="MobiDB-lite"/>
    </source>
</evidence>
<dbReference type="Gene3D" id="3.30.160.60">
    <property type="entry name" value="Classic Zinc Finger"/>
    <property type="match status" value="3"/>
</dbReference>
<reference evidence="8" key="1">
    <citation type="submission" date="2021-12" db="EMBL/GenBank/DDBJ databases">
        <authorList>
            <person name="King R."/>
        </authorList>
    </citation>
    <scope>NUCLEOTIDE SEQUENCE</scope>
</reference>
<dbReference type="GO" id="GO:0000978">
    <property type="term" value="F:RNA polymerase II cis-regulatory region sequence-specific DNA binding"/>
    <property type="evidence" value="ECO:0007669"/>
    <property type="project" value="TreeGrafter"/>
</dbReference>
<dbReference type="FunFam" id="3.30.160.60:FF:002115">
    <property type="entry name" value="Krueppel-like factor 15"/>
    <property type="match status" value="1"/>
</dbReference>
<dbReference type="AlphaFoldDB" id="A0A9N9ZYX9"/>
<dbReference type="PROSITE" id="PS50157">
    <property type="entry name" value="ZINC_FINGER_C2H2_2"/>
    <property type="match status" value="3"/>
</dbReference>
<dbReference type="Pfam" id="PF00096">
    <property type="entry name" value="zf-C2H2"/>
    <property type="match status" value="3"/>
</dbReference>
<evidence type="ECO:0000313" key="9">
    <source>
        <dbReference type="Proteomes" id="UP001152759"/>
    </source>
</evidence>
<keyword evidence="1" id="KW-0479">Metal-binding</keyword>
<keyword evidence="4" id="KW-0862">Zinc</keyword>
<feature type="domain" description="C2H2-type" evidence="7">
    <location>
        <begin position="239"/>
        <end position="266"/>
    </location>
</feature>
<evidence type="ECO:0000256" key="4">
    <source>
        <dbReference type="ARBA" id="ARBA00022833"/>
    </source>
</evidence>
<proteinExistence type="predicted"/>
<dbReference type="GO" id="GO:0000981">
    <property type="term" value="F:DNA-binding transcription factor activity, RNA polymerase II-specific"/>
    <property type="evidence" value="ECO:0007669"/>
    <property type="project" value="TreeGrafter"/>
</dbReference>
<dbReference type="SUPFAM" id="SSF57667">
    <property type="entry name" value="beta-beta-alpha zinc fingers"/>
    <property type="match status" value="2"/>
</dbReference>